<gene>
    <name evidence="2" type="ORF">AVDCRST_MAG03-3996</name>
</gene>
<proteinExistence type="predicted"/>
<organism evidence="2">
    <name type="scientific">uncultured Rubrobacteraceae bacterium</name>
    <dbReference type="NCBI Taxonomy" id="349277"/>
    <lineage>
        <taxon>Bacteria</taxon>
        <taxon>Bacillati</taxon>
        <taxon>Actinomycetota</taxon>
        <taxon>Rubrobacteria</taxon>
        <taxon>Rubrobacterales</taxon>
        <taxon>Rubrobacteraceae</taxon>
        <taxon>environmental samples</taxon>
    </lineage>
</organism>
<protein>
    <submittedName>
        <fullName evidence="2">Uncharacterized protein</fullName>
    </submittedName>
</protein>
<feature type="region of interest" description="Disordered" evidence="1">
    <location>
        <begin position="1"/>
        <end position="21"/>
    </location>
</feature>
<sequence>MTDVASERRAEAGRDGRQKRPVVDVDVHEMLTSVRDLAPYLEEPWRSRIAINDGFKGPPENLSRSRRRRGWR</sequence>
<reference evidence="2" key="1">
    <citation type="submission" date="2020-02" db="EMBL/GenBank/DDBJ databases">
        <authorList>
            <person name="Meier V. D."/>
        </authorList>
    </citation>
    <scope>NUCLEOTIDE SEQUENCE</scope>
    <source>
        <strain evidence="2">AVDCRST_MAG03</strain>
    </source>
</reference>
<feature type="region of interest" description="Disordered" evidence="1">
    <location>
        <begin position="51"/>
        <end position="72"/>
    </location>
</feature>
<dbReference type="EMBL" id="CADCUT010000237">
    <property type="protein sequence ID" value="CAA9441310.1"/>
    <property type="molecule type" value="Genomic_DNA"/>
</dbReference>
<name>A0A6J4QGI5_9ACTN</name>
<evidence type="ECO:0000256" key="1">
    <source>
        <dbReference type="SAM" id="MobiDB-lite"/>
    </source>
</evidence>
<dbReference type="AlphaFoldDB" id="A0A6J4QGI5"/>
<accession>A0A6J4QGI5</accession>
<evidence type="ECO:0000313" key="2">
    <source>
        <dbReference type="EMBL" id="CAA9441310.1"/>
    </source>
</evidence>